<evidence type="ECO:0000256" key="1">
    <source>
        <dbReference type="ARBA" id="ARBA00022723"/>
    </source>
</evidence>
<dbReference type="Pfam" id="PF03936">
    <property type="entry name" value="Terpene_synth_C"/>
    <property type="match status" value="1"/>
</dbReference>
<keyword evidence="1" id="KW-0479">Metal-binding</keyword>
<dbReference type="OrthoDB" id="1877784at2759"/>
<dbReference type="EMBL" id="RWGY01000013">
    <property type="protein sequence ID" value="TVU26105.1"/>
    <property type="molecule type" value="Genomic_DNA"/>
</dbReference>
<dbReference type="InterPro" id="IPR001906">
    <property type="entry name" value="Terpene_synth_N"/>
</dbReference>
<evidence type="ECO:0000259" key="3">
    <source>
        <dbReference type="Pfam" id="PF03936"/>
    </source>
</evidence>
<name>A0A5J9URG0_9POAL</name>
<accession>A0A5J9URG0</accession>
<evidence type="ECO:0008006" key="6">
    <source>
        <dbReference type="Google" id="ProtNLM"/>
    </source>
</evidence>
<reference evidence="4 5" key="1">
    <citation type="journal article" date="2019" name="Sci. Rep.">
        <title>A high-quality genome of Eragrostis curvula grass provides insights into Poaceae evolution and supports new strategies to enhance forage quality.</title>
        <authorList>
            <person name="Carballo J."/>
            <person name="Santos B.A.C.M."/>
            <person name="Zappacosta D."/>
            <person name="Garbus I."/>
            <person name="Selva J.P."/>
            <person name="Gallo C.A."/>
            <person name="Diaz A."/>
            <person name="Albertini E."/>
            <person name="Caccamo M."/>
            <person name="Echenique V."/>
        </authorList>
    </citation>
    <scope>NUCLEOTIDE SEQUENCE [LARGE SCALE GENOMIC DNA]</scope>
    <source>
        <strain evidence="5">cv. Victoria</strain>
        <tissue evidence="4">Leaf</tissue>
    </source>
</reference>
<proteinExistence type="predicted"/>
<dbReference type="GO" id="GO:0000287">
    <property type="term" value="F:magnesium ion binding"/>
    <property type="evidence" value="ECO:0007669"/>
    <property type="project" value="InterPro"/>
</dbReference>
<keyword evidence="5" id="KW-1185">Reference proteome</keyword>
<dbReference type="InterPro" id="IPR008930">
    <property type="entry name" value="Terpenoid_cyclase/PrenylTrfase"/>
</dbReference>
<feature type="non-terminal residue" evidence="4">
    <location>
        <position position="1"/>
    </location>
</feature>
<dbReference type="AlphaFoldDB" id="A0A5J9URG0"/>
<protein>
    <recommendedName>
        <fullName evidence="6">Terpene synthase N-terminal domain-containing protein</fullName>
    </recommendedName>
</protein>
<dbReference type="Gene3D" id="1.10.600.10">
    <property type="entry name" value="Farnesyl Diphosphate Synthase"/>
    <property type="match status" value="1"/>
</dbReference>
<dbReference type="GO" id="GO:0010333">
    <property type="term" value="F:terpene synthase activity"/>
    <property type="evidence" value="ECO:0007669"/>
    <property type="project" value="InterPro"/>
</dbReference>
<evidence type="ECO:0000313" key="4">
    <source>
        <dbReference type="EMBL" id="TVU26105.1"/>
    </source>
</evidence>
<dbReference type="SUPFAM" id="SSF48576">
    <property type="entry name" value="Terpenoid synthases"/>
    <property type="match status" value="1"/>
</dbReference>
<dbReference type="Gene3D" id="1.50.10.130">
    <property type="entry name" value="Terpene synthase, N-terminal domain"/>
    <property type="match status" value="1"/>
</dbReference>
<dbReference type="InterPro" id="IPR050148">
    <property type="entry name" value="Terpene_synthase-like"/>
</dbReference>
<dbReference type="SUPFAM" id="SSF48239">
    <property type="entry name" value="Terpenoid cyclases/Protein prenyltransferases"/>
    <property type="match status" value="1"/>
</dbReference>
<dbReference type="Proteomes" id="UP000324897">
    <property type="component" value="Chromosome 2"/>
</dbReference>
<feature type="domain" description="Terpene synthase N-terminal" evidence="2">
    <location>
        <begin position="17"/>
        <end position="78"/>
    </location>
</feature>
<feature type="domain" description="Terpene synthase metal-binding" evidence="3">
    <location>
        <begin position="161"/>
        <end position="269"/>
    </location>
</feature>
<dbReference type="PANTHER" id="PTHR31225:SF92">
    <property type="entry name" value="OS04G0345400 PROTEIN"/>
    <property type="match status" value="1"/>
</dbReference>
<dbReference type="GO" id="GO:0016114">
    <property type="term" value="P:terpenoid biosynthetic process"/>
    <property type="evidence" value="ECO:0007669"/>
    <property type="project" value="InterPro"/>
</dbReference>
<organism evidence="4 5">
    <name type="scientific">Eragrostis curvula</name>
    <name type="common">weeping love grass</name>
    <dbReference type="NCBI Taxonomy" id="38414"/>
    <lineage>
        <taxon>Eukaryota</taxon>
        <taxon>Viridiplantae</taxon>
        <taxon>Streptophyta</taxon>
        <taxon>Embryophyta</taxon>
        <taxon>Tracheophyta</taxon>
        <taxon>Spermatophyta</taxon>
        <taxon>Magnoliopsida</taxon>
        <taxon>Liliopsida</taxon>
        <taxon>Poales</taxon>
        <taxon>Poaceae</taxon>
        <taxon>PACMAD clade</taxon>
        <taxon>Chloridoideae</taxon>
        <taxon>Eragrostideae</taxon>
        <taxon>Eragrostidinae</taxon>
        <taxon>Eragrostis</taxon>
    </lineage>
</organism>
<dbReference type="InterPro" id="IPR005630">
    <property type="entry name" value="Terpene_synthase_metal-bd"/>
</dbReference>
<comment type="caution">
    <text evidence="4">The sequence shown here is derived from an EMBL/GenBank/DDBJ whole genome shotgun (WGS) entry which is preliminary data.</text>
</comment>
<dbReference type="Pfam" id="PF01397">
    <property type="entry name" value="Terpene_synth"/>
    <property type="match status" value="1"/>
</dbReference>
<evidence type="ECO:0000259" key="2">
    <source>
        <dbReference type="Pfam" id="PF01397"/>
    </source>
</evidence>
<evidence type="ECO:0000313" key="5">
    <source>
        <dbReference type="Proteomes" id="UP000324897"/>
    </source>
</evidence>
<dbReference type="InterPro" id="IPR036965">
    <property type="entry name" value="Terpene_synth_N_sf"/>
</dbReference>
<gene>
    <name evidence="4" type="ORF">EJB05_28637</name>
</gene>
<dbReference type="Gramene" id="TVU26105">
    <property type="protein sequence ID" value="TVU26105"/>
    <property type="gene ID" value="EJB05_28637"/>
</dbReference>
<dbReference type="PANTHER" id="PTHR31225">
    <property type="entry name" value="OS04G0344100 PROTEIN-RELATED"/>
    <property type="match status" value="1"/>
</dbReference>
<sequence>MTQSNDLCFGPCGLCAVVYDVFNKFKGRDGRFSNDIVNDARGLLSLYNAAHLLVHGEPGLEEAISFARHLLESISQSPDSSAPFTCRFQGPTREWKHVRHYMMEYEQEESHNPVLLELAKLDFNLQQHVHVKELKSFLNGRRRGRRQRGASGGAMIYAYIGLSYVRDRVVELYTWSCIYVHEEGFALTRVIFAKLLVLSTIMDDTYDAHATIDDCRKLNIAIQRWDESAVSLLPKYLTKFFHKLLSTFKEIEDELPTIEKYRLACTTKEVRQEL</sequence>
<dbReference type="InterPro" id="IPR008949">
    <property type="entry name" value="Isoprenoid_synthase_dom_sf"/>
</dbReference>